<organism evidence="2">
    <name type="scientific">Salix viminalis</name>
    <name type="common">Common osier</name>
    <name type="synonym">Basket willow</name>
    <dbReference type="NCBI Taxonomy" id="40686"/>
    <lineage>
        <taxon>Eukaryota</taxon>
        <taxon>Viridiplantae</taxon>
        <taxon>Streptophyta</taxon>
        <taxon>Embryophyta</taxon>
        <taxon>Tracheophyta</taxon>
        <taxon>Spermatophyta</taxon>
        <taxon>Magnoliopsida</taxon>
        <taxon>eudicotyledons</taxon>
        <taxon>Gunneridae</taxon>
        <taxon>Pentapetalae</taxon>
        <taxon>rosids</taxon>
        <taxon>fabids</taxon>
        <taxon>Malpighiales</taxon>
        <taxon>Salicaceae</taxon>
        <taxon>Saliceae</taxon>
        <taxon>Salix</taxon>
    </lineage>
</organism>
<evidence type="ECO:0000313" key="2">
    <source>
        <dbReference type="EMBL" id="VFU52789.1"/>
    </source>
</evidence>
<sequence>MTHFTEGILLHSTREHPFLLNLCTNCIIITFLPSLMMLQIFQRCNLC</sequence>
<proteinExistence type="predicted"/>
<keyword evidence="1" id="KW-0472">Membrane</keyword>
<dbReference type="AlphaFoldDB" id="A0A6N2MI54"/>
<protein>
    <submittedName>
        <fullName evidence="2">Uncharacterized protein</fullName>
    </submittedName>
</protein>
<keyword evidence="1" id="KW-1133">Transmembrane helix</keyword>
<feature type="transmembrane region" description="Helical" evidence="1">
    <location>
        <begin position="18"/>
        <end position="41"/>
    </location>
</feature>
<reference evidence="2" key="1">
    <citation type="submission" date="2019-03" db="EMBL/GenBank/DDBJ databases">
        <authorList>
            <person name="Mank J."/>
            <person name="Almeida P."/>
        </authorList>
    </citation>
    <scope>NUCLEOTIDE SEQUENCE</scope>
    <source>
        <strain evidence="2">78183</strain>
    </source>
</reference>
<keyword evidence="1" id="KW-0812">Transmembrane</keyword>
<evidence type="ECO:0000256" key="1">
    <source>
        <dbReference type="SAM" id="Phobius"/>
    </source>
</evidence>
<accession>A0A6N2MI54</accession>
<dbReference type="EMBL" id="CAADRP010001807">
    <property type="protein sequence ID" value="VFU52789.1"/>
    <property type="molecule type" value="Genomic_DNA"/>
</dbReference>
<gene>
    <name evidence="2" type="ORF">SVIM_LOCUS364483</name>
</gene>
<name>A0A6N2MI54_SALVM</name>